<evidence type="ECO:0000313" key="2">
    <source>
        <dbReference type="Proteomes" id="UP000239415"/>
    </source>
</evidence>
<dbReference type="Proteomes" id="UP000239415">
    <property type="component" value="Unassembled WGS sequence"/>
</dbReference>
<dbReference type="AlphaFoldDB" id="A0A2T0KH75"/>
<organism evidence="1 2">
    <name type="scientific">Actinoplanes italicus</name>
    <dbReference type="NCBI Taxonomy" id="113567"/>
    <lineage>
        <taxon>Bacteria</taxon>
        <taxon>Bacillati</taxon>
        <taxon>Actinomycetota</taxon>
        <taxon>Actinomycetes</taxon>
        <taxon>Micromonosporales</taxon>
        <taxon>Micromonosporaceae</taxon>
        <taxon>Actinoplanes</taxon>
    </lineage>
</organism>
<name>A0A2T0KH75_9ACTN</name>
<dbReference type="EMBL" id="PVMZ01000004">
    <property type="protein sequence ID" value="PRX22793.1"/>
    <property type="molecule type" value="Genomic_DNA"/>
</dbReference>
<sequence length="135" mass="14197">MTDEPKPRPAALVLDTSAIAGFARGSVAPGELLAEIDLEGGCALVPLPCLVEAAALVAEEELPWLDILLGHAAAQVIVDDPADWRMVAGLRRITGSYPHALAAWLALEYGVDVMTRHPGLYAGLDGGNMVLPFDD</sequence>
<keyword evidence="2" id="KW-1185">Reference proteome</keyword>
<dbReference type="InterPro" id="IPR029060">
    <property type="entry name" value="PIN-like_dom_sf"/>
</dbReference>
<dbReference type="RefSeq" id="WP_106317728.1">
    <property type="nucleotide sequence ID" value="NZ_BOMO01000021.1"/>
</dbReference>
<proteinExistence type="predicted"/>
<reference evidence="1 2" key="1">
    <citation type="submission" date="2018-03" db="EMBL/GenBank/DDBJ databases">
        <title>Genomic Encyclopedia of Archaeal and Bacterial Type Strains, Phase II (KMG-II): from individual species to whole genera.</title>
        <authorList>
            <person name="Goeker M."/>
        </authorList>
    </citation>
    <scope>NUCLEOTIDE SEQUENCE [LARGE SCALE GENOMIC DNA]</scope>
    <source>
        <strain evidence="1 2">DSM 43146</strain>
    </source>
</reference>
<gene>
    <name evidence="1" type="ORF">CLV67_104321</name>
</gene>
<dbReference type="OrthoDB" id="3388622at2"/>
<comment type="caution">
    <text evidence="1">The sequence shown here is derived from an EMBL/GenBank/DDBJ whole genome shotgun (WGS) entry which is preliminary data.</text>
</comment>
<evidence type="ECO:0008006" key="3">
    <source>
        <dbReference type="Google" id="ProtNLM"/>
    </source>
</evidence>
<evidence type="ECO:0000313" key="1">
    <source>
        <dbReference type="EMBL" id="PRX22793.1"/>
    </source>
</evidence>
<protein>
    <recommendedName>
        <fullName evidence="3">PIN domain-containing protein</fullName>
    </recommendedName>
</protein>
<dbReference type="SUPFAM" id="SSF88723">
    <property type="entry name" value="PIN domain-like"/>
    <property type="match status" value="1"/>
</dbReference>
<accession>A0A2T0KH75</accession>